<evidence type="ECO:0000256" key="11">
    <source>
        <dbReference type="ARBA" id="ARBA00022741"/>
    </source>
</evidence>
<dbReference type="InterPro" id="IPR023019">
    <property type="entry name" value="His_synth_HisIE"/>
</dbReference>
<dbReference type="InterPro" id="IPR026660">
    <property type="entry name" value="PRA-CH"/>
</dbReference>
<comment type="catalytic activity">
    <reaction evidence="1 16">
        <text>1-(5-phospho-beta-D-ribosyl)-5'-AMP + H2O = 1-(5-phospho-beta-D-ribosyl)-5-[(5-phospho-beta-D-ribosylamino)methylideneamino]imidazole-4-carboxamide</text>
        <dbReference type="Rhea" id="RHEA:20049"/>
        <dbReference type="ChEBI" id="CHEBI:15377"/>
        <dbReference type="ChEBI" id="CHEBI:58435"/>
        <dbReference type="ChEBI" id="CHEBI:59457"/>
        <dbReference type="EC" id="3.5.4.19"/>
    </reaction>
</comment>
<evidence type="ECO:0000256" key="3">
    <source>
        <dbReference type="ARBA" id="ARBA00004496"/>
    </source>
</evidence>
<dbReference type="GO" id="GO:0004636">
    <property type="term" value="F:phosphoribosyl-ATP diphosphatase activity"/>
    <property type="evidence" value="ECO:0007669"/>
    <property type="project" value="UniProtKB-UniRule"/>
</dbReference>
<evidence type="ECO:0000256" key="10">
    <source>
        <dbReference type="ARBA" id="ARBA00022605"/>
    </source>
</evidence>
<dbReference type="Proteomes" id="UP001143486">
    <property type="component" value="Unassembled WGS sequence"/>
</dbReference>
<comment type="similarity">
    <text evidence="7 16">In the N-terminal section; belongs to the PRA-CH family.</text>
</comment>
<dbReference type="FunFam" id="3.10.20.810:FF:000001">
    <property type="entry name" value="Histidine biosynthesis bifunctional protein HisIE"/>
    <property type="match status" value="1"/>
</dbReference>
<evidence type="ECO:0000256" key="2">
    <source>
        <dbReference type="ARBA" id="ARBA00001460"/>
    </source>
</evidence>
<keyword evidence="14 16" id="KW-0368">Histidine biosynthesis</keyword>
<dbReference type="Gene3D" id="1.10.287.1080">
    <property type="entry name" value="MazG-like"/>
    <property type="match status" value="1"/>
</dbReference>
<evidence type="ECO:0000256" key="13">
    <source>
        <dbReference type="ARBA" id="ARBA00022840"/>
    </source>
</evidence>
<comment type="similarity">
    <text evidence="6 16">In the C-terminal section; belongs to the PRA-PH family.</text>
</comment>
<feature type="domain" description="Phosphoribosyl-AMP cyclohydrolase" evidence="17">
    <location>
        <begin position="30"/>
        <end position="102"/>
    </location>
</feature>
<evidence type="ECO:0000256" key="16">
    <source>
        <dbReference type="HAMAP-Rule" id="MF_01019"/>
    </source>
</evidence>
<comment type="pathway">
    <text evidence="5 16">Amino-acid biosynthesis; L-histidine biosynthesis; L-histidine from 5-phospho-alpha-D-ribose 1-diphosphate: step 2/9.</text>
</comment>
<evidence type="ECO:0000256" key="1">
    <source>
        <dbReference type="ARBA" id="ARBA00000024"/>
    </source>
</evidence>
<evidence type="ECO:0000256" key="14">
    <source>
        <dbReference type="ARBA" id="ARBA00023102"/>
    </source>
</evidence>
<reference evidence="18" key="1">
    <citation type="journal article" date="2014" name="Int. J. Syst. Evol. Microbiol.">
        <title>Complete genome sequence of Corynebacterium casei LMG S-19264T (=DSM 44701T), isolated from a smear-ripened cheese.</title>
        <authorList>
            <consortium name="US DOE Joint Genome Institute (JGI-PGF)"/>
            <person name="Walter F."/>
            <person name="Albersmeier A."/>
            <person name="Kalinowski J."/>
            <person name="Ruckert C."/>
        </authorList>
    </citation>
    <scope>NUCLEOTIDE SEQUENCE</scope>
    <source>
        <strain evidence="18">VKM B-1513</strain>
    </source>
</reference>
<proteinExistence type="inferred from homology"/>
<evidence type="ECO:0000256" key="15">
    <source>
        <dbReference type="ARBA" id="ARBA00023268"/>
    </source>
</evidence>
<comment type="caution">
    <text evidence="18">The sequence shown here is derived from an EMBL/GenBank/DDBJ whole genome shotgun (WGS) entry which is preliminary data.</text>
</comment>
<dbReference type="RefSeq" id="WP_271185507.1">
    <property type="nucleotide sequence ID" value="NZ_BSFE01000001.1"/>
</dbReference>
<dbReference type="SUPFAM" id="SSF141734">
    <property type="entry name" value="HisI-like"/>
    <property type="match status" value="1"/>
</dbReference>
<dbReference type="HAMAP" id="MF_01020">
    <property type="entry name" value="HisE"/>
    <property type="match status" value="1"/>
</dbReference>
<evidence type="ECO:0000256" key="4">
    <source>
        <dbReference type="ARBA" id="ARBA00005169"/>
    </source>
</evidence>
<keyword evidence="19" id="KW-1185">Reference proteome</keyword>
<accession>A0A9W6MM16</accession>
<dbReference type="InterPro" id="IPR038019">
    <property type="entry name" value="PRib_AMP_CycHydrolase_sf"/>
</dbReference>
<organism evidence="18 19">
    <name type="scientific">Maricaulis virginensis</name>
    <dbReference type="NCBI Taxonomy" id="144022"/>
    <lineage>
        <taxon>Bacteria</taxon>
        <taxon>Pseudomonadati</taxon>
        <taxon>Pseudomonadota</taxon>
        <taxon>Alphaproteobacteria</taxon>
        <taxon>Maricaulales</taxon>
        <taxon>Maricaulaceae</taxon>
        <taxon>Maricaulis</taxon>
    </lineage>
</organism>
<dbReference type="GO" id="GO:0005737">
    <property type="term" value="C:cytoplasm"/>
    <property type="evidence" value="ECO:0007669"/>
    <property type="project" value="UniProtKB-SubCell"/>
</dbReference>
<evidence type="ECO:0000256" key="5">
    <source>
        <dbReference type="ARBA" id="ARBA00005204"/>
    </source>
</evidence>
<dbReference type="GO" id="GO:0000105">
    <property type="term" value="P:L-histidine biosynthetic process"/>
    <property type="evidence" value="ECO:0007669"/>
    <property type="project" value="UniProtKB-UniRule"/>
</dbReference>
<evidence type="ECO:0000313" key="18">
    <source>
        <dbReference type="EMBL" id="GLK51115.1"/>
    </source>
</evidence>
<keyword evidence="15 16" id="KW-0511">Multifunctional enzyme</keyword>
<dbReference type="Pfam" id="PF01502">
    <property type="entry name" value="PRA-CH"/>
    <property type="match status" value="1"/>
</dbReference>
<dbReference type="PANTHER" id="PTHR42945">
    <property type="entry name" value="HISTIDINE BIOSYNTHESIS BIFUNCTIONAL PROTEIN"/>
    <property type="match status" value="1"/>
</dbReference>
<evidence type="ECO:0000259" key="17">
    <source>
        <dbReference type="Pfam" id="PF01502"/>
    </source>
</evidence>
<dbReference type="InterPro" id="IPR008179">
    <property type="entry name" value="HisE"/>
</dbReference>
<dbReference type="NCBIfam" id="TIGR03188">
    <property type="entry name" value="histidine_hisI"/>
    <property type="match status" value="1"/>
</dbReference>
<dbReference type="HAMAP" id="MF_01019">
    <property type="entry name" value="HisIE"/>
    <property type="match status" value="1"/>
</dbReference>
<keyword evidence="12 16" id="KW-0378">Hydrolase</keyword>
<comment type="similarity">
    <text evidence="8">Belongs to the PRA-PH family.</text>
</comment>
<protein>
    <recommendedName>
        <fullName evidence="16">Histidine biosynthesis bifunctional protein HisIE</fullName>
    </recommendedName>
    <domain>
        <recommendedName>
            <fullName evidence="16">Phosphoribosyl-AMP cyclohydrolase</fullName>
            <shortName evidence="16">PRA-CH</shortName>
            <ecNumber evidence="16">3.5.4.19</ecNumber>
        </recommendedName>
    </domain>
    <domain>
        <recommendedName>
            <fullName evidence="16">Phosphoribosyl-ATP pyrophosphatase</fullName>
            <shortName evidence="16">PRA-PH</shortName>
            <ecNumber evidence="16">3.6.1.31</ecNumber>
        </recommendedName>
    </domain>
</protein>
<dbReference type="NCBIfam" id="NF000768">
    <property type="entry name" value="PRK00051.1"/>
    <property type="match status" value="1"/>
</dbReference>
<evidence type="ECO:0000256" key="12">
    <source>
        <dbReference type="ARBA" id="ARBA00022801"/>
    </source>
</evidence>
<dbReference type="GO" id="GO:0004635">
    <property type="term" value="F:phosphoribosyl-AMP cyclohydrolase activity"/>
    <property type="evidence" value="ECO:0007669"/>
    <property type="project" value="UniProtKB-UniRule"/>
</dbReference>
<comment type="pathway">
    <text evidence="4 16">Amino-acid biosynthesis; L-histidine biosynthesis; L-histidine from 5-phospho-alpha-D-ribose 1-diphosphate: step 3/9.</text>
</comment>
<evidence type="ECO:0000256" key="9">
    <source>
        <dbReference type="ARBA" id="ARBA00022490"/>
    </source>
</evidence>
<dbReference type="InterPro" id="IPR002496">
    <property type="entry name" value="PRib_AMP_CycHydrolase_dom"/>
</dbReference>
<evidence type="ECO:0000256" key="8">
    <source>
        <dbReference type="ARBA" id="ARBA00009392"/>
    </source>
</evidence>
<keyword evidence="11 16" id="KW-0547">Nucleotide-binding</keyword>
<dbReference type="GO" id="GO:0005524">
    <property type="term" value="F:ATP binding"/>
    <property type="evidence" value="ECO:0007669"/>
    <property type="project" value="UniProtKB-KW"/>
</dbReference>
<evidence type="ECO:0000256" key="7">
    <source>
        <dbReference type="ARBA" id="ARBA00008299"/>
    </source>
</evidence>
<dbReference type="EC" id="3.6.1.31" evidence="16"/>
<dbReference type="CDD" id="cd11534">
    <property type="entry name" value="NTP-PPase_HisIE_like"/>
    <property type="match status" value="1"/>
</dbReference>
<evidence type="ECO:0000313" key="19">
    <source>
        <dbReference type="Proteomes" id="UP001143486"/>
    </source>
</evidence>
<sequence>MIEANSLDWQKSDGLIPAIVQDHATRQVLMLGYMNEEALAKTVETGKVHFFSRSKQRLWKKGETSGHTFKLISIAADCDKDTLLVEVKPKGPACHTGTVSCFGDDLAPGLGFLAHLRAIIRKRKKDNPKGSYVGGLMARAPKRPAQKVGEEGVEVAMAAVSESKAALKAEAADLLFHLMVLLESRDLSLEDVVGVLRKRHAVRAEKTGRS</sequence>
<keyword evidence="10 16" id="KW-0028">Amino-acid biosynthesis</keyword>
<evidence type="ECO:0000256" key="6">
    <source>
        <dbReference type="ARBA" id="ARBA00007731"/>
    </source>
</evidence>
<comment type="subcellular location">
    <subcellularLocation>
        <location evidence="3 16">Cytoplasm</location>
    </subcellularLocation>
</comment>
<dbReference type="Gene3D" id="3.10.20.810">
    <property type="entry name" value="Phosphoribosyl-AMP cyclohydrolase"/>
    <property type="match status" value="1"/>
</dbReference>
<keyword evidence="9 16" id="KW-0963">Cytoplasm</keyword>
<name>A0A9W6MM16_9PROT</name>
<dbReference type="Pfam" id="PF01503">
    <property type="entry name" value="PRA-PH"/>
    <property type="match status" value="1"/>
</dbReference>
<feature type="region of interest" description="Phosphoribosyl-AMP cyclohydrolase" evidence="16">
    <location>
        <begin position="1"/>
        <end position="112"/>
    </location>
</feature>
<gene>
    <name evidence="16 18" type="primary">hisI</name>
    <name evidence="16" type="synonym">hisIE</name>
    <name evidence="18" type="ORF">GCM10017621_06230</name>
</gene>
<dbReference type="AlphaFoldDB" id="A0A9W6MM16"/>
<dbReference type="NCBIfam" id="NF002747">
    <property type="entry name" value="PRK02759.1"/>
    <property type="match status" value="1"/>
</dbReference>
<dbReference type="EMBL" id="BSFE01000001">
    <property type="protein sequence ID" value="GLK51115.1"/>
    <property type="molecule type" value="Genomic_DNA"/>
</dbReference>
<dbReference type="HAMAP" id="MF_01021">
    <property type="entry name" value="HisI"/>
    <property type="match status" value="1"/>
</dbReference>
<feature type="region of interest" description="Phosphoribosyl-ATP pyrophosphohydrolase" evidence="16">
    <location>
        <begin position="113"/>
        <end position="210"/>
    </location>
</feature>
<dbReference type="InterPro" id="IPR021130">
    <property type="entry name" value="PRib-ATP_PPHydrolase-like"/>
</dbReference>
<dbReference type="SUPFAM" id="SSF101386">
    <property type="entry name" value="all-alpha NTP pyrophosphatases"/>
    <property type="match status" value="1"/>
</dbReference>
<dbReference type="PANTHER" id="PTHR42945:SF9">
    <property type="entry name" value="HISTIDINE BIOSYNTHESIS BIFUNCTIONAL PROTEIN HISIE"/>
    <property type="match status" value="1"/>
</dbReference>
<reference evidence="18" key="2">
    <citation type="submission" date="2023-01" db="EMBL/GenBank/DDBJ databases">
        <authorList>
            <person name="Sun Q."/>
            <person name="Evtushenko L."/>
        </authorList>
    </citation>
    <scope>NUCLEOTIDE SEQUENCE</scope>
    <source>
        <strain evidence="18">VKM B-1513</strain>
    </source>
</reference>
<dbReference type="EC" id="3.5.4.19" evidence="16"/>
<keyword evidence="13 16" id="KW-0067">ATP-binding</keyword>
<comment type="catalytic activity">
    <reaction evidence="2 16">
        <text>1-(5-phospho-beta-D-ribosyl)-ATP + H2O = 1-(5-phospho-beta-D-ribosyl)-5'-AMP + diphosphate + H(+)</text>
        <dbReference type="Rhea" id="RHEA:22828"/>
        <dbReference type="ChEBI" id="CHEBI:15377"/>
        <dbReference type="ChEBI" id="CHEBI:15378"/>
        <dbReference type="ChEBI" id="CHEBI:33019"/>
        <dbReference type="ChEBI" id="CHEBI:59457"/>
        <dbReference type="ChEBI" id="CHEBI:73183"/>
        <dbReference type="EC" id="3.6.1.31"/>
    </reaction>
</comment>